<protein>
    <recommendedName>
        <fullName evidence="10">ATP-grasp domain-containing protein</fullName>
    </recommendedName>
</protein>
<reference evidence="11" key="1">
    <citation type="submission" date="2018-05" db="EMBL/GenBank/DDBJ databases">
        <authorList>
            <person name="Lanie J.A."/>
            <person name="Ng W.-L."/>
            <person name="Kazmierczak K.M."/>
            <person name="Andrzejewski T.M."/>
            <person name="Davidsen T.M."/>
            <person name="Wayne K.J."/>
            <person name="Tettelin H."/>
            <person name="Glass J.I."/>
            <person name="Rusch D."/>
            <person name="Podicherti R."/>
            <person name="Tsui H.-C.T."/>
            <person name="Winkler M.E."/>
        </authorList>
    </citation>
    <scope>NUCLEOTIDE SEQUENCE</scope>
</reference>
<dbReference type="NCBIfam" id="TIGR01205">
    <property type="entry name" value="D_ala_D_alaTIGR"/>
    <property type="match status" value="1"/>
</dbReference>
<dbReference type="Pfam" id="PF01820">
    <property type="entry name" value="Dala_Dala_lig_N"/>
    <property type="match status" value="1"/>
</dbReference>
<dbReference type="GO" id="GO:0008716">
    <property type="term" value="F:D-alanine-D-alanine ligase activity"/>
    <property type="evidence" value="ECO:0007669"/>
    <property type="project" value="InterPro"/>
</dbReference>
<dbReference type="GO" id="GO:0008360">
    <property type="term" value="P:regulation of cell shape"/>
    <property type="evidence" value="ECO:0007669"/>
    <property type="project" value="UniProtKB-KW"/>
</dbReference>
<dbReference type="InterPro" id="IPR013815">
    <property type="entry name" value="ATP_grasp_subdomain_1"/>
</dbReference>
<comment type="similarity">
    <text evidence="2">Belongs to the D-alanine--D-alanine ligase family.</text>
</comment>
<dbReference type="GO" id="GO:0009252">
    <property type="term" value="P:peptidoglycan biosynthetic process"/>
    <property type="evidence" value="ECO:0007669"/>
    <property type="project" value="UniProtKB-KW"/>
</dbReference>
<evidence type="ECO:0000256" key="3">
    <source>
        <dbReference type="ARBA" id="ARBA00022490"/>
    </source>
</evidence>
<dbReference type="InterPro" id="IPR011095">
    <property type="entry name" value="Dala_Dala_lig_C"/>
</dbReference>
<dbReference type="PANTHER" id="PTHR23132">
    <property type="entry name" value="D-ALANINE--D-ALANINE LIGASE"/>
    <property type="match status" value="1"/>
</dbReference>
<dbReference type="EMBL" id="UINC01126502">
    <property type="protein sequence ID" value="SVD05018.1"/>
    <property type="molecule type" value="Genomic_DNA"/>
</dbReference>
<keyword evidence="3" id="KW-0963">Cytoplasm</keyword>
<evidence type="ECO:0000313" key="11">
    <source>
        <dbReference type="EMBL" id="SVD05018.1"/>
    </source>
</evidence>
<keyword evidence="6" id="KW-0067">ATP-binding</keyword>
<dbReference type="InterPro" id="IPR011127">
    <property type="entry name" value="Dala_Dala_lig_N"/>
</dbReference>
<evidence type="ECO:0000256" key="1">
    <source>
        <dbReference type="ARBA" id="ARBA00004496"/>
    </source>
</evidence>
<proteinExistence type="inferred from homology"/>
<dbReference type="AlphaFoldDB" id="A0A382S793"/>
<feature type="non-terminal residue" evidence="11">
    <location>
        <position position="262"/>
    </location>
</feature>
<accession>A0A382S793</accession>
<evidence type="ECO:0000256" key="6">
    <source>
        <dbReference type="ARBA" id="ARBA00022840"/>
    </source>
</evidence>
<dbReference type="PANTHER" id="PTHR23132:SF23">
    <property type="entry name" value="D-ALANINE--D-ALANINE LIGASE B"/>
    <property type="match status" value="1"/>
</dbReference>
<evidence type="ECO:0000256" key="4">
    <source>
        <dbReference type="ARBA" id="ARBA00022598"/>
    </source>
</evidence>
<dbReference type="PROSITE" id="PS00844">
    <property type="entry name" value="DALA_DALA_LIGASE_2"/>
    <property type="match status" value="1"/>
</dbReference>
<evidence type="ECO:0000256" key="8">
    <source>
        <dbReference type="ARBA" id="ARBA00022984"/>
    </source>
</evidence>
<evidence type="ECO:0000256" key="9">
    <source>
        <dbReference type="ARBA" id="ARBA00023316"/>
    </source>
</evidence>
<keyword evidence="9" id="KW-0961">Cell wall biogenesis/degradation</keyword>
<dbReference type="Gene3D" id="3.40.50.20">
    <property type="match status" value="1"/>
</dbReference>
<dbReference type="InterPro" id="IPR011761">
    <property type="entry name" value="ATP-grasp"/>
</dbReference>
<dbReference type="SUPFAM" id="SSF56059">
    <property type="entry name" value="Glutathione synthetase ATP-binding domain-like"/>
    <property type="match status" value="1"/>
</dbReference>
<comment type="subcellular location">
    <subcellularLocation>
        <location evidence="1">Cytoplasm</location>
    </subcellularLocation>
</comment>
<dbReference type="GO" id="GO:0046872">
    <property type="term" value="F:metal ion binding"/>
    <property type="evidence" value="ECO:0007669"/>
    <property type="project" value="InterPro"/>
</dbReference>
<dbReference type="GO" id="GO:0005524">
    <property type="term" value="F:ATP binding"/>
    <property type="evidence" value="ECO:0007669"/>
    <property type="project" value="UniProtKB-KW"/>
</dbReference>
<name>A0A382S793_9ZZZZ</name>
<organism evidence="11">
    <name type="scientific">marine metagenome</name>
    <dbReference type="NCBI Taxonomy" id="408172"/>
    <lineage>
        <taxon>unclassified sequences</taxon>
        <taxon>metagenomes</taxon>
        <taxon>ecological metagenomes</taxon>
    </lineage>
</organism>
<dbReference type="Gene3D" id="3.30.1490.20">
    <property type="entry name" value="ATP-grasp fold, A domain"/>
    <property type="match status" value="1"/>
</dbReference>
<keyword evidence="8" id="KW-0573">Peptidoglycan synthesis</keyword>
<feature type="domain" description="ATP-grasp" evidence="10">
    <location>
        <begin position="94"/>
        <end position="262"/>
    </location>
</feature>
<gene>
    <name evidence="11" type="ORF">METZ01_LOCUS357872</name>
</gene>
<keyword evidence="5" id="KW-0547">Nucleotide-binding</keyword>
<dbReference type="GO" id="GO:0005737">
    <property type="term" value="C:cytoplasm"/>
    <property type="evidence" value="ECO:0007669"/>
    <property type="project" value="UniProtKB-SubCell"/>
</dbReference>
<evidence type="ECO:0000256" key="2">
    <source>
        <dbReference type="ARBA" id="ARBA00010871"/>
    </source>
</evidence>
<dbReference type="InterPro" id="IPR000291">
    <property type="entry name" value="D-Ala_lig_Van_CS"/>
</dbReference>
<keyword evidence="7" id="KW-0133">Cell shape</keyword>
<dbReference type="InterPro" id="IPR016185">
    <property type="entry name" value="PreATP-grasp_dom_sf"/>
</dbReference>
<dbReference type="SUPFAM" id="SSF52440">
    <property type="entry name" value="PreATP-grasp domain"/>
    <property type="match status" value="1"/>
</dbReference>
<dbReference type="InterPro" id="IPR005905">
    <property type="entry name" value="D_ala_D_ala"/>
</dbReference>
<evidence type="ECO:0000256" key="5">
    <source>
        <dbReference type="ARBA" id="ARBA00022741"/>
    </source>
</evidence>
<dbReference type="PROSITE" id="PS50975">
    <property type="entry name" value="ATP_GRASP"/>
    <property type="match status" value="1"/>
</dbReference>
<keyword evidence="4" id="KW-0436">Ligase</keyword>
<dbReference type="PROSITE" id="PS00843">
    <property type="entry name" value="DALA_DALA_LIGASE_1"/>
    <property type="match status" value="1"/>
</dbReference>
<evidence type="ECO:0000259" key="10">
    <source>
        <dbReference type="PROSITE" id="PS50975"/>
    </source>
</evidence>
<dbReference type="Gene3D" id="3.30.470.20">
    <property type="entry name" value="ATP-grasp fold, B domain"/>
    <property type="match status" value="1"/>
</dbReference>
<dbReference type="PIRSF" id="PIRSF039102">
    <property type="entry name" value="Ddl/VanB"/>
    <property type="match status" value="1"/>
</dbReference>
<evidence type="ECO:0000256" key="7">
    <source>
        <dbReference type="ARBA" id="ARBA00022960"/>
    </source>
</evidence>
<dbReference type="Pfam" id="PF07478">
    <property type="entry name" value="Dala_Dala_lig_C"/>
    <property type="match status" value="1"/>
</dbReference>
<dbReference type="NCBIfam" id="NF002378">
    <property type="entry name" value="PRK01372.1"/>
    <property type="match status" value="1"/>
</dbReference>
<dbReference type="GO" id="GO:0071555">
    <property type="term" value="P:cell wall organization"/>
    <property type="evidence" value="ECO:0007669"/>
    <property type="project" value="UniProtKB-KW"/>
</dbReference>
<sequence>MGGPGEEREISLKSGKAIQLALEAIGYNVLGITMENKLGDIISDLHSVDLVFLGLHGSIGENGTIQGFLESLGVKYTGSDPLSSAICMDKNISKIIARDSKVNTPNWEIVTRGQTLIGDNSEFPLVIKPNDQGSTVGLTIVHDESELGPALNLAYNYSSSVMVEQFIEGRELTVTLIGGKALPVCEIIPSHELYDYECKYTSGMSKYVCPADIDLDLTKRVQEITERLFDVLKCRHYSRADFRLDHEDNLWFLEMNTLPGMT</sequence>